<gene>
    <name evidence="1" type="ORF">GCM10010170_039180</name>
</gene>
<evidence type="ECO:0000313" key="1">
    <source>
        <dbReference type="EMBL" id="GAA2349911.1"/>
    </source>
</evidence>
<accession>A0ABP5TE85</accession>
<protein>
    <submittedName>
        <fullName evidence="1">Uncharacterized protein</fullName>
    </submittedName>
</protein>
<name>A0ABP5TE85_9ACTN</name>
<keyword evidence="2" id="KW-1185">Reference proteome</keyword>
<sequence length="62" mass="6580">MSRDTTPIASPSAAANRTVVAVAWPTGRPIYAYTVDELAEGVDLYTRWLKAATPTVGGTDAR</sequence>
<dbReference type="RefSeq" id="WP_344613871.1">
    <property type="nucleotide sequence ID" value="NZ_BAAARV010000029.1"/>
</dbReference>
<proteinExistence type="predicted"/>
<reference evidence="2" key="1">
    <citation type="journal article" date="2019" name="Int. J. Syst. Evol. Microbiol.">
        <title>The Global Catalogue of Microorganisms (GCM) 10K type strain sequencing project: providing services to taxonomists for standard genome sequencing and annotation.</title>
        <authorList>
            <consortium name="The Broad Institute Genomics Platform"/>
            <consortium name="The Broad Institute Genome Sequencing Center for Infectious Disease"/>
            <person name="Wu L."/>
            <person name="Ma J."/>
        </authorList>
    </citation>
    <scope>NUCLEOTIDE SEQUENCE [LARGE SCALE GENOMIC DNA]</scope>
    <source>
        <strain evidence="2">JCM 3272</strain>
    </source>
</reference>
<comment type="caution">
    <text evidence="1">The sequence shown here is derived from an EMBL/GenBank/DDBJ whole genome shotgun (WGS) entry which is preliminary data.</text>
</comment>
<dbReference type="EMBL" id="BAAARV010000029">
    <property type="protein sequence ID" value="GAA2349911.1"/>
    <property type="molecule type" value="Genomic_DNA"/>
</dbReference>
<organism evidence="1 2">
    <name type="scientific">Dactylosporangium salmoneum</name>
    <dbReference type="NCBI Taxonomy" id="53361"/>
    <lineage>
        <taxon>Bacteria</taxon>
        <taxon>Bacillati</taxon>
        <taxon>Actinomycetota</taxon>
        <taxon>Actinomycetes</taxon>
        <taxon>Micromonosporales</taxon>
        <taxon>Micromonosporaceae</taxon>
        <taxon>Dactylosporangium</taxon>
    </lineage>
</organism>
<dbReference type="Proteomes" id="UP001501444">
    <property type="component" value="Unassembled WGS sequence"/>
</dbReference>
<evidence type="ECO:0000313" key="2">
    <source>
        <dbReference type="Proteomes" id="UP001501444"/>
    </source>
</evidence>